<keyword evidence="8" id="KW-1185">Reference proteome</keyword>
<dbReference type="OrthoDB" id="426718at2759"/>
<dbReference type="GO" id="GO:0006629">
    <property type="term" value="P:lipid metabolic process"/>
    <property type="evidence" value="ECO:0007669"/>
    <property type="project" value="InterPro"/>
</dbReference>
<keyword evidence="1" id="KW-1015">Disulfide bond</keyword>
<protein>
    <submittedName>
        <fullName evidence="7">Lipase</fullName>
    </submittedName>
</protein>
<evidence type="ECO:0000256" key="2">
    <source>
        <dbReference type="ARBA" id="ARBA00043996"/>
    </source>
</evidence>
<dbReference type="EMBL" id="KV417272">
    <property type="protein sequence ID" value="KZO99282.1"/>
    <property type="molecule type" value="Genomic_DNA"/>
</dbReference>
<dbReference type="SUPFAM" id="SSF53474">
    <property type="entry name" value="alpha/beta-Hydrolases"/>
    <property type="match status" value="1"/>
</dbReference>
<dbReference type="AlphaFoldDB" id="A0A167PZE0"/>
<dbReference type="InterPro" id="IPR029058">
    <property type="entry name" value="AB_hydrolase_fold"/>
</dbReference>
<feature type="signal peptide" evidence="5">
    <location>
        <begin position="1"/>
        <end position="19"/>
    </location>
</feature>
<keyword evidence="5" id="KW-0732">Signal</keyword>
<dbReference type="Proteomes" id="UP000076738">
    <property type="component" value="Unassembled WGS sequence"/>
</dbReference>
<accession>A0A167PZE0</accession>
<reference evidence="7 8" key="1">
    <citation type="journal article" date="2016" name="Mol. Biol. Evol.">
        <title>Comparative Genomics of Early-Diverging Mushroom-Forming Fungi Provides Insights into the Origins of Lignocellulose Decay Capabilities.</title>
        <authorList>
            <person name="Nagy L.G."/>
            <person name="Riley R."/>
            <person name="Tritt A."/>
            <person name="Adam C."/>
            <person name="Daum C."/>
            <person name="Floudas D."/>
            <person name="Sun H."/>
            <person name="Yadav J.S."/>
            <person name="Pangilinan J."/>
            <person name="Larsson K.H."/>
            <person name="Matsuura K."/>
            <person name="Barry K."/>
            <person name="Labutti K."/>
            <person name="Kuo R."/>
            <person name="Ohm R.A."/>
            <person name="Bhattacharya S.S."/>
            <person name="Shirouzu T."/>
            <person name="Yoshinaga Y."/>
            <person name="Martin F.M."/>
            <person name="Grigoriev I.V."/>
            <person name="Hibbett D.S."/>
        </authorList>
    </citation>
    <scope>NUCLEOTIDE SEQUENCE [LARGE SCALE GENOMIC DNA]</scope>
    <source>
        <strain evidence="7 8">TUFC12733</strain>
    </source>
</reference>
<evidence type="ECO:0000313" key="7">
    <source>
        <dbReference type="EMBL" id="KZO99282.1"/>
    </source>
</evidence>
<evidence type="ECO:0000256" key="5">
    <source>
        <dbReference type="SAM" id="SignalP"/>
    </source>
</evidence>
<proteinExistence type="inferred from homology"/>
<feature type="domain" description="Fungal lipase-type" evidence="6">
    <location>
        <begin position="101"/>
        <end position="239"/>
    </location>
</feature>
<dbReference type="Gene3D" id="3.40.50.1820">
    <property type="entry name" value="alpha/beta hydrolase"/>
    <property type="match status" value="1"/>
</dbReference>
<evidence type="ECO:0000256" key="4">
    <source>
        <dbReference type="ARBA" id="ARBA00048461"/>
    </source>
</evidence>
<evidence type="ECO:0000259" key="6">
    <source>
        <dbReference type="Pfam" id="PF01764"/>
    </source>
</evidence>
<dbReference type="PANTHER" id="PTHR45856">
    <property type="entry name" value="ALPHA/BETA-HYDROLASES SUPERFAMILY PROTEIN"/>
    <property type="match status" value="1"/>
</dbReference>
<dbReference type="CDD" id="cd00519">
    <property type="entry name" value="Lipase_3"/>
    <property type="match status" value="1"/>
</dbReference>
<comment type="catalytic activity">
    <reaction evidence="4">
        <text>a monoacylglycerol + H2O = glycerol + a fatty acid + H(+)</text>
        <dbReference type="Rhea" id="RHEA:15245"/>
        <dbReference type="ChEBI" id="CHEBI:15377"/>
        <dbReference type="ChEBI" id="CHEBI:15378"/>
        <dbReference type="ChEBI" id="CHEBI:17408"/>
        <dbReference type="ChEBI" id="CHEBI:17754"/>
        <dbReference type="ChEBI" id="CHEBI:28868"/>
    </reaction>
</comment>
<sequence>MAIVRTFFLVWALFAPTLAAPLVPRENKAPVTPLTSAQISALTPFAWFANAAYCSHAAVMSWSCGSACSALPGVEVIATGGDNAATPDWFVAYYPAASAVVVSHQGTTTDNILSLIDDGEANLVDLDQSYFPGTSGIEVHDGFQQTFERSASAVLSAVETGISAYGASQVYVIGHSLGAAVGLLDGLYLATHISTPITTNLFGLPRVFNQAGANYIDAHALNLQHVTNDNDIVPRLPSTDFGYEHPSGEVFITQVGGSTYDACPGQENYNCAIGIFFLEDSTSPHDGPYAGVMIGADYCTA</sequence>
<comment type="catalytic activity">
    <reaction evidence="3">
        <text>a diacylglycerol + H2O = a monoacylglycerol + a fatty acid + H(+)</text>
        <dbReference type="Rhea" id="RHEA:32731"/>
        <dbReference type="ChEBI" id="CHEBI:15377"/>
        <dbReference type="ChEBI" id="CHEBI:15378"/>
        <dbReference type="ChEBI" id="CHEBI:17408"/>
        <dbReference type="ChEBI" id="CHEBI:18035"/>
        <dbReference type="ChEBI" id="CHEBI:28868"/>
    </reaction>
</comment>
<name>A0A167PZE0_CALVF</name>
<evidence type="ECO:0000256" key="1">
    <source>
        <dbReference type="ARBA" id="ARBA00023157"/>
    </source>
</evidence>
<dbReference type="InterPro" id="IPR002921">
    <property type="entry name" value="Fungal_lipase-type"/>
</dbReference>
<dbReference type="Pfam" id="PF01764">
    <property type="entry name" value="Lipase_3"/>
    <property type="match status" value="1"/>
</dbReference>
<evidence type="ECO:0000313" key="8">
    <source>
        <dbReference type="Proteomes" id="UP000076738"/>
    </source>
</evidence>
<dbReference type="STRING" id="1330018.A0A167PZE0"/>
<organism evidence="7 8">
    <name type="scientific">Calocera viscosa (strain TUFC12733)</name>
    <dbReference type="NCBI Taxonomy" id="1330018"/>
    <lineage>
        <taxon>Eukaryota</taxon>
        <taxon>Fungi</taxon>
        <taxon>Dikarya</taxon>
        <taxon>Basidiomycota</taxon>
        <taxon>Agaricomycotina</taxon>
        <taxon>Dacrymycetes</taxon>
        <taxon>Dacrymycetales</taxon>
        <taxon>Dacrymycetaceae</taxon>
        <taxon>Calocera</taxon>
    </lineage>
</organism>
<evidence type="ECO:0000256" key="3">
    <source>
        <dbReference type="ARBA" id="ARBA00047591"/>
    </source>
</evidence>
<comment type="similarity">
    <text evidence="2">Belongs to the AB hydrolase superfamily. Lipase family. Class 3 subfamily.</text>
</comment>
<gene>
    <name evidence="7" type="ORF">CALVIDRAFT_376718</name>
</gene>
<dbReference type="PANTHER" id="PTHR45856:SF25">
    <property type="entry name" value="FUNGAL LIPASE-LIKE DOMAIN-CONTAINING PROTEIN"/>
    <property type="match status" value="1"/>
</dbReference>
<dbReference type="InterPro" id="IPR051218">
    <property type="entry name" value="Sec_MonoDiacylglyc_Lipase"/>
</dbReference>
<feature type="chain" id="PRO_5007891334" evidence="5">
    <location>
        <begin position="20"/>
        <end position="301"/>
    </location>
</feature>